<dbReference type="EMBL" id="JAFCMP010000101">
    <property type="protein sequence ID" value="KAG5186863.1"/>
    <property type="molecule type" value="Genomic_DNA"/>
</dbReference>
<dbReference type="GO" id="GO:0034976">
    <property type="term" value="P:response to endoplasmic reticulum stress"/>
    <property type="evidence" value="ECO:0007669"/>
    <property type="project" value="TreeGrafter"/>
</dbReference>
<reference evidence="16" key="1">
    <citation type="submission" date="2021-02" db="EMBL/GenBank/DDBJ databases">
        <title>First Annotated Genome of the Yellow-green Alga Tribonema minus.</title>
        <authorList>
            <person name="Mahan K.M."/>
        </authorList>
    </citation>
    <scope>NUCLEOTIDE SEQUENCE</scope>
    <source>
        <strain evidence="16">UTEX B ZZ1240</strain>
    </source>
</reference>
<feature type="domain" description="Thioredoxin" evidence="15">
    <location>
        <begin position="344"/>
        <end position="475"/>
    </location>
</feature>
<sequence>MAVQRLLVAVAAALLLAVAVFAEITKDNGVLVLTDDNFDEAIAANPDGLLVEMYAPWCGHCKKLAPEFEKAAKELEGKGLSIAKLDATEHKTSAGKYEVKGYPTLKYILKGGKALDYNGGRTAPDIVKYVVKKSGPAAVPLDSKDAVEKFAEQADVVVVGYFTDAKSAGATAFLEVASAMDNFNFGIVSDKSAIKAAGAKDSTVAVLKKFDEKKSVLDVGKKTTADDITKHVNVYSMRLITTFSAETSRLIFGGAFDVHALFFAKEMAGDLEAAVTAAAEANRNTMLQVHIPPSEKRILDYFGIQEDAFPTIVIAEMKGGGVKKFLYDGGALTKDSILKFEKDYLAGNLKPFLKSEEPVDEDLAAPVKVVKGKSFQSIVVDNDKDVLMEFYAPWCGHCKALTPKWDELAEKLSGVDSVVIGKMDYTANEVDFPGVEVQGFPTLLFFPGNDKSKAVPYQGAREVADLLAFVQKEATTKFELKGEEEGEGEEDEGDDEEGDEEEDGEEDEDAKDEL</sequence>
<dbReference type="Pfam" id="PF00085">
    <property type="entry name" value="Thioredoxin"/>
    <property type="match status" value="2"/>
</dbReference>
<dbReference type="InterPro" id="IPR017937">
    <property type="entry name" value="Thioredoxin_CS"/>
</dbReference>
<evidence type="ECO:0000256" key="6">
    <source>
        <dbReference type="ARBA" id="ARBA00022737"/>
    </source>
</evidence>
<dbReference type="InterPro" id="IPR005792">
    <property type="entry name" value="Prot_disulphide_isomerase"/>
</dbReference>
<dbReference type="InterPro" id="IPR013766">
    <property type="entry name" value="Thioredoxin_domain"/>
</dbReference>
<dbReference type="NCBIfam" id="TIGR01130">
    <property type="entry name" value="ER_PDI_fam"/>
    <property type="match status" value="1"/>
</dbReference>
<comment type="similarity">
    <text evidence="3 12">Belongs to the protein disulfide isomerase family.</text>
</comment>
<dbReference type="OrthoDB" id="72053at2759"/>
<proteinExistence type="inferred from homology"/>
<evidence type="ECO:0000313" key="16">
    <source>
        <dbReference type="EMBL" id="KAG5186863.1"/>
    </source>
</evidence>
<keyword evidence="5 13" id="KW-0732">Signal</keyword>
<dbReference type="Proteomes" id="UP000664859">
    <property type="component" value="Unassembled WGS sequence"/>
</dbReference>
<evidence type="ECO:0000256" key="10">
    <source>
        <dbReference type="ARBA" id="ARBA00023284"/>
    </source>
</evidence>
<protein>
    <recommendedName>
        <fullName evidence="4 13">Protein disulfide-isomerase</fullName>
        <ecNumber evidence="4 13">5.3.4.1</ecNumber>
    </recommendedName>
</protein>
<gene>
    <name evidence="16" type="ORF">JKP88DRAFT_269583</name>
</gene>
<dbReference type="SUPFAM" id="SSF52833">
    <property type="entry name" value="Thioredoxin-like"/>
    <property type="match status" value="4"/>
</dbReference>
<dbReference type="InterPro" id="IPR036249">
    <property type="entry name" value="Thioredoxin-like_sf"/>
</dbReference>
<keyword evidence="6" id="KW-0677">Repeat</keyword>
<evidence type="ECO:0000256" key="2">
    <source>
        <dbReference type="ARBA" id="ARBA00004319"/>
    </source>
</evidence>
<comment type="caution">
    <text evidence="16">The sequence shown here is derived from an EMBL/GenBank/DDBJ whole genome shotgun (WGS) entry which is preliminary data.</text>
</comment>
<dbReference type="EC" id="5.3.4.1" evidence="4 13"/>
<evidence type="ECO:0000256" key="7">
    <source>
        <dbReference type="ARBA" id="ARBA00022824"/>
    </source>
</evidence>
<comment type="subcellular location">
    <subcellularLocation>
        <location evidence="2">Endoplasmic reticulum lumen</location>
    </subcellularLocation>
</comment>
<evidence type="ECO:0000256" key="9">
    <source>
        <dbReference type="ARBA" id="ARBA00023235"/>
    </source>
</evidence>
<feature type="region of interest" description="Disordered" evidence="14">
    <location>
        <begin position="477"/>
        <end position="514"/>
    </location>
</feature>
<feature type="disulfide bond" description="Redox-active" evidence="11">
    <location>
        <begin position="395"/>
        <end position="398"/>
    </location>
</feature>
<dbReference type="Gene3D" id="3.40.30.10">
    <property type="entry name" value="Glutaredoxin"/>
    <property type="match status" value="4"/>
</dbReference>
<dbReference type="PANTHER" id="PTHR18929:SF240">
    <property type="entry name" value="PROTEIN DISULFIDE-ISOMERASE"/>
    <property type="match status" value="1"/>
</dbReference>
<evidence type="ECO:0000256" key="3">
    <source>
        <dbReference type="ARBA" id="ARBA00006347"/>
    </source>
</evidence>
<evidence type="ECO:0000256" key="11">
    <source>
        <dbReference type="PIRSR" id="PIRSR605792-51"/>
    </source>
</evidence>
<dbReference type="AlphaFoldDB" id="A0A836CIU4"/>
<dbReference type="GO" id="GO:0003756">
    <property type="term" value="F:protein disulfide isomerase activity"/>
    <property type="evidence" value="ECO:0007669"/>
    <property type="project" value="UniProtKB-EC"/>
</dbReference>
<feature type="disulfide bond" description="Redox-active" evidence="11">
    <location>
        <begin position="58"/>
        <end position="61"/>
    </location>
</feature>
<evidence type="ECO:0000256" key="4">
    <source>
        <dbReference type="ARBA" id="ARBA00012723"/>
    </source>
</evidence>
<evidence type="ECO:0000256" key="14">
    <source>
        <dbReference type="SAM" id="MobiDB-lite"/>
    </source>
</evidence>
<dbReference type="FunFam" id="3.40.30.10:FF:000107">
    <property type="entry name" value="Protein disulfide-isomerase 5-2"/>
    <property type="match status" value="1"/>
</dbReference>
<comment type="catalytic activity">
    <reaction evidence="1 13">
        <text>Catalyzes the rearrangement of -S-S- bonds in proteins.</text>
        <dbReference type="EC" id="5.3.4.1"/>
    </reaction>
</comment>
<accession>A0A836CIU4</accession>
<evidence type="ECO:0000313" key="17">
    <source>
        <dbReference type="Proteomes" id="UP000664859"/>
    </source>
</evidence>
<dbReference type="GO" id="GO:0006457">
    <property type="term" value="P:protein folding"/>
    <property type="evidence" value="ECO:0007669"/>
    <property type="project" value="TreeGrafter"/>
</dbReference>
<evidence type="ECO:0000256" key="12">
    <source>
        <dbReference type="RuleBase" id="RU004208"/>
    </source>
</evidence>
<keyword evidence="7" id="KW-0256">Endoplasmic reticulum</keyword>
<dbReference type="GO" id="GO:0005788">
    <property type="term" value="C:endoplasmic reticulum lumen"/>
    <property type="evidence" value="ECO:0007669"/>
    <property type="project" value="UniProtKB-SubCell"/>
</dbReference>
<dbReference type="PANTHER" id="PTHR18929">
    <property type="entry name" value="PROTEIN DISULFIDE ISOMERASE"/>
    <property type="match status" value="1"/>
</dbReference>
<keyword evidence="9 13" id="KW-0413">Isomerase</keyword>
<feature type="compositionally biased region" description="Acidic residues" evidence="14">
    <location>
        <begin position="484"/>
        <end position="514"/>
    </location>
</feature>
<keyword evidence="8 11" id="KW-1015">Disulfide bond</keyword>
<keyword evidence="10 11" id="KW-0676">Redox-active center</keyword>
<evidence type="ECO:0000256" key="13">
    <source>
        <dbReference type="RuleBase" id="RU361130"/>
    </source>
</evidence>
<keyword evidence="17" id="KW-1185">Reference proteome</keyword>
<feature type="domain" description="Thioredoxin" evidence="15">
    <location>
        <begin position="12"/>
        <end position="135"/>
    </location>
</feature>
<dbReference type="FunFam" id="3.40.30.10:FF:000042">
    <property type="entry name" value="protein disulfide-isomerase A2"/>
    <property type="match status" value="1"/>
</dbReference>
<dbReference type="CDD" id="cd02981">
    <property type="entry name" value="PDI_b_family"/>
    <property type="match status" value="1"/>
</dbReference>
<name>A0A836CIU4_9STRA</name>
<evidence type="ECO:0000256" key="8">
    <source>
        <dbReference type="ARBA" id="ARBA00023157"/>
    </source>
</evidence>
<dbReference type="PROSITE" id="PS51352">
    <property type="entry name" value="THIOREDOXIN_2"/>
    <property type="match status" value="2"/>
</dbReference>
<feature type="signal peptide" evidence="13">
    <location>
        <begin position="1"/>
        <end position="22"/>
    </location>
</feature>
<dbReference type="PRINTS" id="PR00421">
    <property type="entry name" value="THIOREDOXIN"/>
</dbReference>
<evidence type="ECO:0000259" key="15">
    <source>
        <dbReference type="PROSITE" id="PS51352"/>
    </source>
</evidence>
<dbReference type="PROSITE" id="PS00194">
    <property type="entry name" value="THIOREDOXIN_1"/>
    <property type="match status" value="2"/>
</dbReference>
<dbReference type="CDD" id="cd02995">
    <property type="entry name" value="PDI_a_PDI_a'_C"/>
    <property type="match status" value="1"/>
</dbReference>
<dbReference type="NCBIfam" id="TIGR01126">
    <property type="entry name" value="pdi_dom"/>
    <property type="match status" value="2"/>
</dbReference>
<organism evidence="16 17">
    <name type="scientific">Tribonema minus</name>
    <dbReference type="NCBI Taxonomy" id="303371"/>
    <lineage>
        <taxon>Eukaryota</taxon>
        <taxon>Sar</taxon>
        <taxon>Stramenopiles</taxon>
        <taxon>Ochrophyta</taxon>
        <taxon>PX clade</taxon>
        <taxon>Xanthophyceae</taxon>
        <taxon>Tribonematales</taxon>
        <taxon>Tribonemataceae</taxon>
        <taxon>Tribonema</taxon>
    </lineage>
</organism>
<dbReference type="Pfam" id="PF13848">
    <property type="entry name" value="Thioredoxin_6"/>
    <property type="match status" value="1"/>
</dbReference>
<evidence type="ECO:0000256" key="5">
    <source>
        <dbReference type="ARBA" id="ARBA00022729"/>
    </source>
</evidence>
<feature type="chain" id="PRO_5033099841" description="Protein disulfide-isomerase" evidence="13">
    <location>
        <begin position="23"/>
        <end position="514"/>
    </location>
</feature>
<dbReference type="InterPro" id="IPR005788">
    <property type="entry name" value="PDI_thioredoxin-like_dom"/>
</dbReference>
<evidence type="ECO:0000256" key="1">
    <source>
        <dbReference type="ARBA" id="ARBA00001182"/>
    </source>
</evidence>